<comment type="catalytic activity">
    <reaction evidence="7 8">
        <text>(2R)-O-phospho-3-sulfolactate + H2O = (2R)-3-sulfolactate + phosphate</text>
        <dbReference type="Rhea" id="RHEA:23416"/>
        <dbReference type="ChEBI" id="CHEBI:15377"/>
        <dbReference type="ChEBI" id="CHEBI:15597"/>
        <dbReference type="ChEBI" id="CHEBI:43474"/>
        <dbReference type="ChEBI" id="CHEBI:58738"/>
        <dbReference type="EC" id="3.1.3.71"/>
    </reaction>
</comment>
<dbReference type="PATRIC" id="fig|1288963.3.peg.2608"/>
<gene>
    <name evidence="8" type="primary">comB</name>
    <name evidence="9" type="ORF">ADIS_2617</name>
</gene>
<name>R7ZS36_9BACT</name>
<dbReference type="EMBL" id="AQHR01000070">
    <property type="protein sequence ID" value="EON76956.1"/>
    <property type="molecule type" value="Genomic_DNA"/>
</dbReference>
<dbReference type="HAMAP" id="MF_00490">
    <property type="entry name" value="ComB"/>
    <property type="match status" value="1"/>
</dbReference>
<dbReference type="STRING" id="1232681.ADIS_2617"/>
<sequence>MEICFSPELVHVHDLQGKTVVVVDIFRATSTMVTALANGVEGIRPVEDLEQCRRLAGSGYVTAGERNGKKEEGFELGNSPLSYLGDAYKGRKVAMTTTNGTVAIERSKKQAAEILIGAFLNLQATADYLRGKQRPVLILCAGWKGKFNLEDSLYAGALASLLHFPYDCDGTLAMESLYRQVSGDMGGFLKKASHAKRLQNQNIEADIDFCLSLDKYPLVVRLDGDEIVAEKNPHLA</sequence>
<comment type="similarity">
    <text evidence="2 8">Belongs to the ComB family.</text>
</comment>
<proteinExistence type="inferred from homology"/>
<dbReference type="GO" id="GO:0000287">
    <property type="term" value="F:magnesium ion binding"/>
    <property type="evidence" value="ECO:0007669"/>
    <property type="project" value="UniProtKB-UniRule"/>
</dbReference>
<evidence type="ECO:0000256" key="3">
    <source>
        <dbReference type="ARBA" id="ARBA00012953"/>
    </source>
</evidence>
<keyword evidence="6 8" id="KW-0460">Magnesium</keyword>
<protein>
    <recommendedName>
        <fullName evidence="4 8">Probable 2-phosphosulfolactate phosphatase</fullName>
        <ecNumber evidence="3 8">3.1.3.71</ecNumber>
    </recommendedName>
</protein>
<dbReference type="AlphaFoldDB" id="R7ZS36"/>
<evidence type="ECO:0000256" key="6">
    <source>
        <dbReference type="ARBA" id="ARBA00022842"/>
    </source>
</evidence>
<comment type="cofactor">
    <cofactor evidence="1 8">
        <name>Mg(2+)</name>
        <dbReference type="ChEBI" id="CHEBI:18420"/>
    </cofactor>
</comment>
<dbReference type="Proteomes" id="UP000013909">
    <property type="component" value="Unassembled WGS sequence"/>
</dbReference>
<evidence type="ECO:0000256" key="2">
    <source>
        <dbReference type="ARBA" id="ARBA00009997"/>
    </source>
</evidence>
<evidence type="ECO:0000313" key="9">
    <source>
        <dbReference type="EMBL" id="EON76956.1"/>
    </source>
</evidence>
<evidence type="ECO:0000256" key="4">
    <source>
        <dbReference type="ARBA" id="ARBA00021948"/>
    </source>
</evidence>
<dbReference type="PANTHER" id="PTHR37311">
    <property type="entry name" value="2-PHOSPHOSULFOLACTATE PHOSPHATASE-RELATED"/>
    <property type="match status" value="1"/>
</dbReference>
<accession>R7ZS36</accession>
<dbReference type="InterPro" id="IPR005238">
    <property type="entry name" value="ComB-like"/>
</dbReference>
<evidence type="ECO:0000313" key="10">
    <source>
        <dbReference type="Proteomes" id="UP000013909"/>
    </source>
</evidence>
<evidence type="ECO:0000256" key="8">
    <source>
        <dbReference type="HAMAP-Rule" id="MF_00490"/>
    </source>
</evidence>
<keyword evidence="5 8" id="KW-0378">Hydrolase</keyword>
<dbReference type="GO" id="GO:0050545">
    <property type="term" value="F:sulfopyruvate decarboxylase activity"/>
    <property type="evidence" value="ECO:0007669"/>
    <property type="project" value="TreeGrafter"/>
</dbReference>
<organism evidence="9 10">
    <name type="scientific">Lunatimonas lonarensis</name>
    <dbReference type="NCBI Taxonomy" id="1232681"/>
    <lineage>
        <taxon>Bacteria</taxon>
        <taxon>Pseudomonadati</taxon>
        <taxon>Bacteroidota</taxon>
        <taxon>Cytophagia</taxon>
        <taxon>Cytophagales</taxon>
        <taxon>Cyclobacteriaceae</taxon>
    </lineage>
</organism>
<dbReference type="Pfam" id="PF04029">
    <property type="entry name" value="2-ph_phosp"/>
    <property type="match status" value="1"/>
</dbReference>
<evidence type="ECO:0000256" key="5">
    <source>
        <dbReference type="ARBA" id="ARBA00022801"/>
    </source>
</evidence>
<reference evidence="9 10" key="1">
    <citation type="submission" date="2013-02" db="EMBL/GenBank/DDBJ databases">
        <title>A novel strain isolated from Lonar lake, Maharashtra, India.</title>
        <authorList>
            <person name="Singh A."/>
        </authorList>
    </citation>
    <scope>NUCLEOTIDE SEQUENCE [LARGE SCALE GENOMIC DNA]</scope>
    <source>
        <strain evidence="9 10">AK24</strain>
    </source>
</reference>
<dbReference type="Gene3D" id="3.90.1560.10">
    <property type="entry name" value="ComB-like"/>
    <property type="match status" value="1"/>
</dbReference>
<comment type="caution">
    <text evidence="9">The sequence shown here is derived from an EMBL/GenBank/DDBJ whole genome shotgun (WGS) entry which is preliminary data.</text>
</comment>
<evidence type="ECO:0000256" key="1">
    <source>
        <dbReference type="ARBA" id="ARBA00001946"/>
    </source>
</evidence>
<dbReference type="EC" id="3.1.3.71" evidence="3 8"/>
<evidence type="ECO:0000256" key="7">
    <source>
        <dbReference type="ARBA" id="ARBA00033711"/>
    </source>
</evidence>
<dbReference type="InterPro" id="IPR036702">
    <property type="entry name" value="ComB-like_sf"/>
</dbReference>
<dbReference type="GO" id="GO:0050532">
    <property type="term" value="F:2-phosphosulfolactate phosphatase activity"/>
    <property type="evidence" value="ECO:0007669"/>
    <property type="project" value="UniProtKB-UniRule"/>
</dbReference>
<keyword evidence="10" id="KW-1185">Reference proteome</keyword>
<dbReference type="PANTHER" id="PTHR37311:SF1">
    <property type="entry name" value="2-PHOSPHOSULFOLACTATE PHOSPHATASE-RELATED"/>
    <property type="match status" value="1"/>
</dbReference>
<dbReference type="SUPFAM" id="SSF142823">
    <property type="entry name" value="ComB-like"/>
    <property type="match status" value="1"/>
</dbReference>